<keyword evidence="1" id="KW-0863">Zinc-finger</keyword>
<keyword evidence="5" id="KW-1185">Reference proteome</keyword>
<feature type="compositionally biased region" description="Polar residues" evidence="2">
    <location>
        <begin position="1"/>
        <end position="11"/>
    </location>
</feature>
<gene>
    <name evidence="4" type="ORF">EKO04_005826</name>
</gene>
<evidence type="ECO:0000256" key="2">
    <source>
        <dbReference type="SAM" id="MobiDB-lite"/>
    </source>
</evidence>
<feature type="domain" description="C2H2-type" evidence="3">
    <location>
        <begin position="377"/>
        <end position="404"/>
    </location>
</feature>
<evidence type="ECO:0000259" key="3">
    <source>
        <dbReference type="PROSITE" id="PS50157"/>
    </source>
</evidence>
<dbReference type="InterPro" id="IPR036236">
    <property type="entry name" value="Znf_C2H2_sf"/>
</dbReference>
<sequence>MQTNDYDQTGPSIEAGDWGATSQGLQERVSTATFGTGGGAITSADPPYVASNLAATEASDVPSAQVNPYGWVDSHGRPYFSDKCIDPSLLTLTVADHDQPVYPENPSIYSGSGSLSQSNGVAEGSETHNVSWQPREQLSQSMAPVIPNLLIDQLMGDNPNPRPPVSILVELVDIPFSETQRLPTVPWSHPAAVEQAIPYGVYNDGVLLDRQNSRSTGETPLSDVGYAESTNTSWDPGANPTDPGMATSYLHPTSINQAAMPHTVDNRQQKFRCGSYSARSNISYTRGDTDVMFKHHNIVSSPGRIGRPASERQVASRHTKHRRNGVSPSPSVVSTTSSVTWTPMPCPVEDCRSQFTGQFGRGNLARHLRLVHNPREFPCEANGCHKVYNRQDALKKHRDQKHKP</sequence>
<feature type="region of interest" description="Disordered" evidence="2">
    <location>
        <begin position="104"/>
        <end position="125"/>
    </location>
</feature>
<feature type="region of interest" description="Disordered" evidence="2">
    <location>
        <begin position="299"/>
        <end position="339"/>
    </location>
</feature>
<name>A0A8H7MDA6_9PLEO</name>
<dbReference type="SMART" id="SM00355">
    <property type="entry name" value="ZnF_C2H2"/>
    <property type="match status" value="2"/>
</dbReference>
<dbReference type="AlphaFoldDB" id="A0A8H7MDA6"/>
<proteinExistence type="predicted"/>
<dbReference type="PROSITE" id="PS50157">
    <property type="entry name" value="ZINC_FINGER_C2H2_2"/>
    <property type="match status" value="1"/>
</dbReference>
<feature type="compositionally biased region" description="Basic residues" evidence="2">
    <location>
        <begin position="315"/>
        <end position="324"/>
    </location>
</feature>
<evidence type="ECO:0000313" key="5">
    <source>
        <dbReference type="Proteomes" id="UP000651452"/>
    </source>
</evidence>
<dbReference type="SUPFAM" id="SSF57667">
    <property type="entry name" value="beta-beta-alpha zinc fingers"/>
    <property type="match status" value="1"/>
</dbReference>
<feature type="compositionally biased region" description="Low complexity" evidence="2">
    <location>
        <begin position="107"/>
        <end position="120"/>
    </location>
</feature>
<feature type="region of interest" description="Disordered" evidence="2">
    <location>
        <begin position="1"/>
        <end position="23"/>
    </location>
</feature>
<dbReference type="EMBL" id="RZGK01000010">
    <property type="protein sequence ID" value="KAF9696036.1"/>
    <property type="molecule type" value="Genomic_DNA"/>
</dbReference>
<dbReference type="GO" id="GO:0008270">
    <property type="term" value="F:zinc ion binding"/>
    <property type="evidence" value="ECO:0007669"/>
    <property type="project" value="UniProtKB-KW"/>
</dbReference>
<comment type="caution">
    <text evidence="4">The sequence shown here is derived from an EMBL/GenBank/DDBJ whole genome shotgun (WGS) entry which is preliminary data.</text>
</comment>
<dbReference type="OrthoDB" id="3940153at2759"/>
<dbReference type="PROSITE" id="PS00028">
    <property type="entry name" value="ZINC_FINGER_C2H2_1"/>
    <property type="match status" value="1"/>
</dbReference>
<keyword evidence="1" id="KW-0479">Metal-binding</keyword>
<keyword evidence="1" id="KW-0862">Zinc</keyword>
<dbReference type="Proteomes" id="UP000651452">
    <property type="component" value="Unassembled WGS sequence"/>
</dbReference>
<dbReference type="Gene3D" id="3.30.160.60">
    <property type="entry name" value="Classic Zinc Finger"/>
    <property type="match status" value="1"/>
</dbReference>
<feature type="region of interest" description="Disordered" evidence="2">
    <location>
        <begin position="211"/>
        <end position="243"/>
    </location>
</feature>
<dbReference type="InterPro" id="IPR013087">
    <property type="entry name" value="Znf_C2H2_type"/>
</dbReference>
<reference evidence="4" key="1">
    <citation type="submission" date="2018-12" db="EMBL/GenBank/DDBJ databases">
        <authorList>
            <person name="Syme R.A."/>
            <person name="Farfan-Caceres L."/>
            <person name="Lichtenzveig J."/>
        </authorList>
    </citation>
    <scope>NUCLEOTIDE SEQUENCE</scope>
    <source>
        <strain evidence="4">Al4</strain>
    </source>
</reference>
<accession>A0A8H7MDA6</accession>
<evidence type="ECO:0000256" key="1">
    <source>
        <dbReference type="PROSITE-ProRule" id="PRU00042"/>
    </source>
</evidence>
<evidence type="ECO:0000313" key="4">
    <source>
        <dbReference type="EMBL" id="KAF9696036.1"/>
    </source>
</evidence>
<protein>
    <recommendedName>
        <fullName evidence="3">C2H2-type domain-containing protein</fullName>
    </recommendedName>
</protein>
<organism evidence="4 5">
    <name type="scientific">Ascochyta lentis</name>
    <dbReference type="NCBI Taxonomy" id="205686"/>
    <lineage>
        <taxon>Eukaryota</taxon>
        <taxon>Fungi</taxon>
        <taxon>Dikarya</taxon>
        <taxon>Ascomycota</taxon>
        <taxon>Pezizomycotina</taxon>
        <taxon>Dothideomycetes</taxon>
        <taxon>Pleosporomycetidae</taxon>
        <taxon>Pleosporales</taxon>
        <taxon>Pleosporineae</taxon>
        <taxon>Didymellaceae</taxon>
        <taxon>Ascochyta</taxon>
    </lineage>
</organism>
<reference evidence="4" key="2">
    <citation type="submission" date="2020-09" db="EMBL/GenBank/DDBJ databases">
        <title>Reference genome assembly for Australian Ascochyta lentis isolate Al4.</title>
        <authorList>
            <person name="Lee R.C."/>
            <person name="Farfan-Caceres L.M."/>
            <person name="Debler J.W."/>
            <person name="Williams A.H."/>
            <person name="Henares B.M."/>
        </authorList>
    </citation>
    <scope>NUCLEOTIDE SEQUENCE</scope>
    <source>
        <strain evidence="4">Al4</strain>
    </source>
</reference>
<feature type="compositionally biased region" description="Low complexity" evidence="2">
    <location>
        <begin position="326"/>
        <end position="339"/>
    </location>
</feature>